<dbReference type="AlphaFoldDB" id="A0A6B8KBP7"/>
<organism evidence="2 3">
    <name type="scientific">Methylocystis heyeri</name>
    <dbReference type="NCBI Taxonomy" id="391905"/>
    <lineage>
        <taxon>Bacteria</taxon>
        <taxon>Pseudomonadati</taxon>
        <taxon>Pseudomonadota</taxon>
        <taxon>Alphaproteobacteria</taxon>
        <taxon>Hyphomicrobiales</taxon>
        <taxon>Methylocystaceae</taxon>
        <taxon>Methylocystis</taxon>
    </lineage>
</organism>
<protein>
    <submittedName>
        <fullName evidence="2">DUF4164 family protein</fullName>
    </submittedName>
</protein>
<sequence length="106" mass="11369">MTPSPPPDDPLSPGLGAALSRLGKALEALELAVAKRLEDEMTLADLEEELAVMQDDRSRLALDLDAALARAITVEKNRDEVVRRIDRASASVAAVLGVEPPRGDRE</sequence>
<gene>
    <name evidence="2" type="ORF">H2LOC_007730</name>
</gene>
<dbReference type="KEGG" id="mhey:H2LOC_007730"/>
<dbReference type="Proteomes" id="UP000309061">
    <property type="component" value="Chromosome"/>
</dbReference>
<dbReference type="EMBL" id="CP046052">
    <property type="protein sequence ID" value="QGM45596.1"/>
    <property type="molecule type" value="Genomic_DNA"/>
</dbReference>
<evidence type="ECO:0000313" key="3">
    <source>
        <dbReference type="Proteomes" id="UP000309061"/>
    </source>
</evidence>
<dbReference type="Pfam" id="PF13747">
    <property type="entry name" value="DUF4164"/>
    <property type="match status" value="1"/>
</dbReference>
<name>A0A6B8KBP7_9HYPH</name>
<reference evidence="2 3" key="1">
    <citation type="submission" date="2019-11" db="EMBL/GenBank/DDBJ databases">
        <title>The genome sequence of Methylocystis heyeri.</title>
        <authorList>
            <person name="Oshkin I.Y."/>
            <person name="Miroshnikov K."/>
            <person name="Dedysh S.N."/>
        </authorList>
    </citation>
    <scope>NUCLEOTIDE SEQUENCE [LARGE SCALE GENOMIC DNA]</scope>
    <source>
        <strain evidence="2 3">H2</strain>
    </source>
</reference>
<dbReference type="OrthoDB" id="8001694at2"/>
<feature type="coiled-coil region" evidence="1">
    <location>
        <begin position="36"/>
        <end position="63"/>
    </location>
</feature>
<keyword evidence="3" id="KW-1185">Reference proteome</keyword>
<evidence type="ECO:0000256" key="1">
    <source>
        <dbReference type="SAM" id="Coils"/>
    </source>
</evidence>
<dbReference type="InterPro" id="IPR025310">
    <property type="entry name" value="DUF4164"/>
</dbReference>
<proteinExistence type="predicted"/>
<dbReference type="RefSeq" id="WP_136495869.1">
    <property type="nucleotide sequence ID" value="NZ_CP046052.1"/>
</dbReference>
<accession>A0A6B8KBP7</accession>
<keyword evidence="1" id="KW-0175">Coiled coil</keyword>
<evidence type="ECO:0000313" key="2">
    <source>
        <dbReference type="EMBL" id="QGM45596.1"/>
    </source>
</evidence>